<dbReference type="Gene3D" id="3.60.10.10">
    <property type="entry name" value="Endonuclease/exonuclease/phosphatase"/>
    <property type="match status" value="1"/>
</dbReference>
<organism evidence="1 2">
    <name type="scientific">Cryptolaemus montrouzieri</name>
    <dbReference type="NCBI Taxonomy" id="559131"/>
    <lineage>
        <taxon>Eukaryota</taxon>
        <taxon>Metazoa</taxon>
        <taxon>Ecdysozoa</taxon>
        <taxon>Arthropoda</taxon>
        <taxon>Hexapoda</taxon>
        <taxon>Insecta</taxon>
        <taxon>Pterygota</taxon>
        <taxon>Neoptera</taxon>
        <taxon>Endopterygota</taxon>
        <taxon>Coleoptera</taxon>
        <taxon>Polyphaga</taxon>
        <taxon>Cucujiformia</taxon>
        <taxon>Coccinelloidea</taxon>
        <taxon>Coccinellidae</taxon>
        <taxon>Scymninae</taxon>
        <taxon>Scymnini</taxon>
        <taxon>Cryptolaemus</taxon>
    </lineage>
</organism>
<protein>
    <submittedName>
        <fullName evidence="1">Uncharacterized protein</fullName>
    </submittedName>
</protein>
<comment type="caution">
    <text evidence="1">The sequence shown here is derived from an EMBL/GenBank/DDBJ whole genome shotgun (WGS) entry which is preliminary data.</text>
</comment>
<dbReference type="Proteomes" id="UP001516400">
    <property type="component" value="Unassembled WGS sequence"/>
</dbReference>
<accession>A0ABD2NQB2</accession>
<proteinExistence type="predicted"/>
<evidence type="ECO:0000313" key="2">
    <source>
        <dbReference type="Proteomes" id="UP001516400"/>
    </source>
</evidence>
<dbReference type="SUPFAM" id="SSF56219">
    <property type="entry name" value="DNase I-like"/>
    <property type="match status" value="1"/>
</dbReference>
<gene>
    <name evidence="1" type="ORF">HHI36_004133</name>
</gene>
<keyword evidence="2" id="KW-1185">Reference proteome</keyword>
<dbReference type="InterPro" id="IPR036691">
    <property type="entry name" value="Endo/exonu/phosph_ase_sf"/>
</dbReference>
<dbReference type="AlphaFoldDB" id="A0ABD2NQB2"/>
<dbReference type="EMBL" id="JABFTP020000144">
    <property type="protein sequence ID" value="KAL3280906.1"/>
    <property type="molecule type" value="Genomic_DNA"/>
</dbReference>
<evidence type="ECO:0000313" key="1">
    <source>
        <dbReference type="EMBL" id="KAL3280906.1"/>
    </source>
</evidence>
<sequence>MRETGWNYWKTTWQTKKVYEYWYMEHTFSKLDRLNFSIAVLSETKKKGREIEEVGNYIHIYSGINKEVRAKKGVSQVIRKKFKRCIKEWEYINESLVQVELKMMGNDIVIIGVYSPNDSSSDEEKLAFMTT</sequence>
<reference evidence="1 2" key="1">
    <citation type="journal article" date="2021" name="BMC Biol.">
        <title>Horizontally acquired antibacterial genes associated with adaptive radiation of ladybird beetles.</title>
        <authorList>
            <person name="Li H.S."/>
            <person name="Tang X.F."/>
            <person name="Huang Y.H."/>
            <person name="Xu Z.Y."/>
            <person name="Chen M.L."/>
            <person name="Du X.Y."/>
            <person name="Qiu B.Y."/>
            <person name="Chen P.T."/>
            <person name="Zhang W."/>
            <person name="Slipinski A."/>
            <person name="Escalona H.E."/>
            <person name="Waterhouse R.M."/>
            <person name="Zwick A."/>
            <person name="Pang H."/>
        </authorList>
    </citation>
    <scope>NUCLEOTIDE SEQUENCE [LARGE SCALE GENOMIC DNA]</scope>
    <source>
        <strain evidence="1">SYSU2018</strain>
    </source>
</reference>
<name>A0ABD2NQB2_9CUCU</name>